<evidence type="ECO:0000313" key="8">
    <source>
        <dbReference type="Proteomes" id="UP000198639"/>
    </source>
</evidence>
<evidence type="ECO:0000256" key="2">
    <source>
        <dbReference type="ARBA" id="ARBA00022617"/>
    </source>
</evidence>
<dbReference type="Gene3D" id="1.10.630.10">
    <property type="entry name" value="Cytochrome P450"/>
    <property type="match status" value="1"/>
</dbReference>
<dbReference type="RefSeq" id="WP_091876999.1">
    <property type="nucleotide sequence ID" value="NZ_FOLD01000042.1"/>
</dbReference>
<keyword evidence="5 6" id="KW-0408">Iron</keyword>
<dbReference type="Pfam" id="PF00067">
    <property type="entry name" value="p450"/>
    <property type="match status" value="1"/>
</dbReference>
<keyword evidence="4" id="KW-0560">Oxidoreductase</keyword>
<dbReference type="GO" id="GO:0020037">
    <property type="term" value="F:heme binding"/>
    <property type="evidence" value="ECO:0007669"/>
    <property type="project" value="InterPro"/>
</dbReference>
<keyword evidence="8" id="KW-1185">Reference proteome</keyword>
<evidence type="ECO:0000256" key="5">
    <source>
        <dbReference type="ARBA" id="ARBA00023004"/>
    </source>
</evidence>
<dbReference type="GO" id="GO:0016705">
    <property type="term" value="F:oxidoreductase activity, acting on paired donors, with incorporation or reduction of molecular oxygen"/>
    <property type="evidence" value="ECO:0007669"/>
    <property type="project" value="InterPro"/>
</dbReference>
<dbReference type="PANTHER" id="PTHR24302">
    <property type="entry name" value="CYTOCHROME P450 FAMILY 3"/>
    <property type="match status" value="1"/>
</dbReference>
<dbReference type="InterPro" id="IPR036396">
    <property type="entry name" value="Cyt_P450_sf"/>
</dbReference>
<dbReference type="Proteomes" id="UP000198639">
    <property type="component" value="Unassembled WGS sequence"/>
</dbReference>
<dbReference type="GO" id="GO:0005506">
    <property type="term" value="F:iron ion binding"/>
    <property type="evidence" value="ECO:0007669"/>
    <property type="project" value="InterPro"/>
</dbReference>
<feature type="binding site" description="axial binding residue" evidence="6">
    <location>
        <position position="362"/>
    </location>
    <ligand>
        <name>heme</name>
        <dbReference type="ChEBI" id="CHEBI:30413"/>
    </ligand>
    <ligandPart>
        <name>Fe</name>
        <dbReference type="ChEBI" id="CHEBI:18248"/>
    </ligandPart>
</feature>
<dbReference type="AlphaFoldDB" id="A0A1I1VTF7"/>
<dbReference type="InterPro" id="IPR002401">
    <property type="entry name" value="Cyt_P450_E_grp-I"/>
</dbReference>
<sequence length="414" mass="47609">MHEIPRDGVPDSTLSFARDGYLFITKRCTRLGTDLFRSRLMLQSTVCMRGEELAGLFYDNERFERAGVAPSRLQETLFGRGGVQGLDGNPHRCRKGMFLSLMSAERIAELAELSAAQWHRSAANWERRSQVVLFDEACESLCRAVCAWTGIPLVESEVRSRTDDFVAMIDAGAAIGPRHWCGRWARNRAERWIEGLVEDVRHHRLTVDEDCALNAISWHRDLSGELLDKRTAAVELINVVRPTVAVAWYIMFAAMALHQHPQCRERLLAAEAPYLDYFVEEVRRFYPFFPVVAARTRREFESKGYRFPKGERVLLDLYGTNHDPRLWDEPHTFMPERFRQWKRSPFSFIPQGGGEYLDGHRCPGEWITVELMKVAVVFISTSIRYSVPQQDLRMSLSRIPAMPPSRFVIGNVQI</sequence>
<evidence type="ECO:0000256" key="1">
    <source>
        <dbReference type="ARBA" id="ARBA00010617"/>
    </source>
</evidence>
<evidence type="ECO:0000256" key="4">
    <source>
        <dbReference type="ARBA" id="ARBA00023002"/>
    </source>
</evidence>
<comment type="similarity">
    <text evidence="1">Belongs to the cytochrome P450 family.</text>
</comment>
<evidence type="ECO:0000313" key="7">
    <source>
        <dbReference type="EMBL" id="SFD86382.1"/>
    </source>
</evidence>
<organism evidence="7 8">
    <name type="scientific">Massilia yuzhufengensis</name>
    <dbReference type="NCBI Taxonomy" id="1164594"/>
    <lineage>
        <taxon>Bacteria</taxon>
        <taxon>Pseudomonadati</taxon>
        <taxon>Pseudomonadota</taxon>
        <taxon>Betaproteobacteria</taxon>
        <taxon>Burkholderiales</taxon>
        <taxon>Oxalobacteraceae</taxon>
        <taxon>Telluria group</taxon>
        <taxon>Massilia</taxon>
    </lineage>
</organism>
<dbReference type="GO" id="GO:0004497">
    <property type="term" value="F:monooxygenase activity"/>
    <property type="evidence" value="ECO:0007669"/>
    <property type="project" value="InterPro"/>
</dbReference>
<keyword evidence="2 6" id="KW-0349">Heme</keyword>
<dbReference type="STRING" id="1164594.SAMN05216204_14210"/>
<evidence type="ECO:0000256" key="3">
    <source>
        <dbReference type="ARBA" id="ARBA00022723"/>
    </source>
</evidence>
<gene>
    <name evidence="7" type="ORF">SAMN05216204_14210</name>
</gene>
<dbReference type="SUPFAM" id="SSF48264">
    <property type="entry name" value="Cytochrome P450"/>
    <property type="match status" value="1"/>
</dbReference>
<name>A0A1I1VTF7_9BURK</name>
<comment type="cofactor">
    <cofactor evidence="6">
        <name>heme</name>
        <dbReference type="ChEBI" id="CHEBI:30413"/>
    </cofactor>
</comment>
<evidence type="ECO:0000256" key="6">
    <source>
        <dbReference type="PIRSR" id="PIRSR602401-1"/>
    </source>
</evidence>
<dbReference type="InterPro" id="IPR050705">
    <property type="entry name" value="Cytochrome_P450_3A"/>
</dbReference>
<accession>A0A1I1VTF7</accession>
<dbReference type="OrthoDB" id="4168525at2"/>
<protein>
    <submittedName>
        <fullName evidence="7">Fatty-acid peroxygenase</fullName>
    </submittedName>
</protein>
<dbReference type="EMBL" id="FOLD01000042">
    <property type="protein sequence ID" value="SFD86382.1"/>
    <property type="molecule type" value="Genomic_DNA"/>
</dbReference>
<reference evidence="8" key="1">
    <citation type="submission" date="2016-10" db="EMBL/GenBank/DDBJ databases">
        <authorList>
            <person name="Varghese N."/>
            <person name="Submissions S."/>
        </authorList>
    </citation>
    <scope>NUCLEOTIDE SEQUENCE [LARGE SCALE GENOMIC DNA]</scope>
    <source>
        <strain evidence="8">CGMCC 1.12041</strain>
    </source>
</reference>
<proteinExistence type="inferred from homology"/>
<dbReference type="PANTHER" id="PTHR24302:SF15">
    <property type="entry name" value="FATTY-ACID PEROXYGENASE"/>
    <property type="match status" value="1"/>
</dbReference>
<keyword evidence="3 6" id="KW-0479">Metal-binding</keyword>
<dbReference type="CDD" id="cd11067">
    <property type="entry name" value="CYP152"/>
    <property type="match status" value="1"/>
</dbReference>
<dbReference type="PRINTS" id="PR00463">
    <property type="entry name" value="EP450I"/>
</dbReference>
<dbReference type="InterPro" id="IPR001128">
    <property type="entry name" value="Cyt_P450"/>
</dbReference>